<keyword evidence="4" id="KW-0472">Membrane</keyword>
<evidence type="ECO:0000256" key="3">
    <source>
        <dbReference type="ARBA" id="ARBA00022989"/>
    </source>
</evidence>
<dbReference type="Ensembl" id="ENSSLUT00000043132.1">
    <property type="protein sequence ID" value="ENSSLUP00000041809.1"/>
    <property type="gene ID" value="ENSSLUG00000018556.1"/>
</dbReference>
<keyword evidence="2" id="KW-0812">Transmembrane</keyword>
<keyword evidence="7" id="KW-1185">Reference proteome</keyword>
<dbReference type="GO" id="GO:0016020">
    <property type="term" value="C:membrane"/>
    <property type="evidence" value="ECO:0007669"/>
    <property type="project" value="UniProtKB-SubCell"/>
</dbReference>
<evidence type="ECO:0000256" key="2">
    <source>
        <dbReference type="ARBA" id="ARBA00022692"/>
    </source>
</evidence>
<evidence type="ECO:0000256" key="4">
    <source>
        <dbReference type="ARBA" id="ARBA00023136"/>
    </source>
</evidence>
<dbReference type="SUPFAM" id="SSF81338">
    <property type="entry name" value="Aquaporin-like"/>
    <property type="match status" value="1"/>
</dbReference>
<accession>A0A8C9ZQ91</accession>
<proteinExistence type="predicted"/>
<reference evidence="6" key="2">
    <citation type="submission" date="2025-09" db="UniProtKB">
        <authorList>
            <consortium name="Ensembl"/>
        </authorList>
    </citation>
    <scope>IDENTIFICATION</scope>
</reference>
<sequence>FFPPFHLLSSPLQYKLQFVGILLFIILGGVKGCSGAEDVTTLAQSLGHMSEAHLNSALALDLLVSCQISMLGAGAASAIMRRSKESSFFIISKNFSCNINHYNHSDYKVTFSQITNHCLHNSFIHAKATYFQTTDVTYLIPLTCVKISFIGCGIIPARSFGPALINVADLFFHSGCTGFGQCVAKTLIYDFLVYPRTHNFCACRNILDNGPKSENDAVEITGEGNRNPGLSQWLKQ</sequence>
<evidence type="ECO:0000256" key="5">
    <source>
        <dbReference type="SAM" id="MobiDB-lite"/>
    </source>
</evidence>
<keyword evidence="3" id="KW-1133">Transmembrane helix</keyword>
<dbReference type="Proteomes" id="UP000694568">
    <property type="component" value="Unplaced"/>
</dbReference>
<organism evidence="6 7">
    <name type="scientific">Sander lucioperca</name>
    <name type="common">Pike-perch</name>
    <name type="synonym">Perca lucioperca</name>
    <dbReference type="NCBI Taxonomy" id="283035"/>
    <lineage>
        <taxon>Eukaryota</taxon>
        <taxon>Metazoa</taxon>
        <taxon>Chordata</taxon>
        <taxon>Craniata</taxon>
        <taxon>Vertebrata</taxon>
        <taxon>Euteleostomi</taxon>
        <taxon>Actinopterygii</taxon>
        <taxon>Neopterygii</taxon>
        <taxon>Teleostei</taxon>
        <taxon>Neoteleostei</taxon>
        <taxon>Acanthomorphata</taxon>
        <taxon>Eupercaria</taxon>
        <taxon>Perciformes</taxon>
        <taxon>Percoidei</taxon>
        <taxon>Percidae</taxon>
        <taxon>Luciopercinae</taxon>
        <taxon>Sander</taxon>
    </lineage>
</organism>
<evidence type="ECO:0000313" key="6">
    <source>
        <dbReference type="Ensembl" id="ENSSLUP00000041809.1"/>
    </source>
</evidence>
<protein>
    <submittedName>
        <fullName evidence="6">Uncharacterized protein</fullName>
    </submittedName>
</protein>
<evidence type="ECO:0000256" key="1">
    <source>
        <dbReference type="ARBA" id="ARBA00004141"/>
    </source>
</evidence>
<dbReference type="AlphaFoldDB" id="A0A8C9ZQ91"/>
<dbReference type="InterPro" id="IPR023271">
    <property type="entry name" value="Aquaporin-like"/>
</dbReference>
<name>A0A8C9ZQ91_SANLU</name>
<evidence type="ECO:0000313" key="7">
    <source>
        <dbReference type="Proteomes" id="UP000694568"/>
    </source>
</evidence>
<reference evidence="6" key="1">
    <citation type="submission" date="2025-08" db="UniProtKB">
        <authorList>
            <consortium name="Ensembl"/>
        </authorList>
    </citation>
    <scope>IDENTIFICATION</scope>
</reference>
<feature type="region of interest" description="Disordered" evidence="5">
    <location>
        <begin position="217"/>
        <end position="236"/>
    </location>
</feature>
<comment type="subcellular location">
    <subcellularLocation>
        <location evidence="1">Membrane</location>
        <topology evidence="1">Multi-pass membrane protein</topology>
    </subcellularLocation>
</comment>